<dbReference type="GO" id="GO:0005737">
    <property type="term" value="C:cytoplasm"/>
    <property type="evidence" value="ECO:0007669"/>
    <property type="project" value="TreeGrafter"/>
</dbReference>
<dbReference type="PANTHER" id="PTHR14224">
    <property type="entry name" value="SIMILAR TO PREFERENTIALLY EXPRESSED ANTIGEN IN MELANOMA-LIKE 3"/>
    <property type="match status" value="1"/>
</dbReference>
<dbReference type="GO" id="GO:0043066">
    <property type="term" value="P:negative regulation of apoptotic process"/>
    <property type="evidence" value="ECO:0007669"/>
    <property type="project" value="InterPro"/>
</dbReference>
<organism evidence="4 5">
    <name type="scientific">Propithecus coquereli</name>
    <name type="common">Coquerel's sifaka</name>
    <name type="synonym">Propithecus verreauxi coquereli</name>
    <dbReference type="NCBI Taxonomy" id="379532"/>
    <lineage>
        <taxon>Eukaryota</taxon>
        <taxon>Metazoa</taxon>
        <taxon>Chordata</taxon>
        <taxon>Craniata</taxon>
        <taxon>Vertebrata</taxon>
        <taxon>Euteleostomi</taxon>
        <taxon>Mammalia</taxon>
        <taxon>Eutheria</taxon>
        <taxon>Euarchontoglires</taxon>
        <taxon>Primates</taxon>
        <taxon>Strepsirrhini</taxon>
        <taxon>Lemuriformes</taxon>
        <taxon>Indriidae</taxon>
        <taxon>Propithecus</taxon>
    </lineage>
</organism>
<dbReference type="InterPro" id="IPR032675">
    <property type="entry name" value="LRR_dom_sf"/>
</dbReference>
<dbReference type="Gene3D" id="3.80.10.10">
    <property type="entry name" value="Ribonuclease Inhibitor"/>
    <property type="match status" value="1"/>
</dbReference>
<accession>A0A2K6F5A2</accession>
<dbReference type="STRING" id="379532.ENSPCOP00000009171"/>
<keyword evidence="2" id="KW-0433">Leucine-rich repeat</keyword>
<dbReference type="PIRSF" id="PIRSF038286">
    <property type="entry name" value="PRAME"/>
    <property type="match status" value="1"/>
</dbReference>
<dbReference type="SUPFAM" id="SSF52047">
    <property type="entry name" value="RNI-like"/>
    <property type="match status" value="1"/>
</dbReference>
<dbReference type="AlphaFoldDB" id="A0A2K6F5A2"/>
<evidence type="ECO:0000313" key="4">
    <source>
        <dbReference type="Ensembl" id="ENSPCOP00000009171.1"/>
    </source>
</evidence>
<dbReference type="FunFam" id="3.80.10.10:FF:000079">
    <property type="entry name" value="PRAME family member 18"/>
    <property type="match status" value="1"/>
</dbReference>
<comment type="similarity">
    <text evidence="1">Belongs to the PRAME family.</text>
</comment>
<name>A0A2K6F5A2_PROCO</name>
<keyword evidence="3" id="KW-0677">Repeat</keyword>
<proteinExistence type="inferred from homology"/>
<dbReference type="GeneTree" id="ENSGT01030000234531"/>
<dbReference type="OMA" id="REMEVCC"/>
<sequence length="475" mass="54154">IKMSLQGPPRLLELAGQSLVRNEALIIPTLEEIPTELFPPLFMEAFTGRCNEILKAMVQAWPFPHLPLGALMKTPRLEILTAVLDGLDMLLAQKIRPGRWILQVLDLRNVDENFWIGGSEAMAHARLRNAMNKRKTAKSCPRMGRQQPLKVFIDLCLEKRPLDEFLIYLLLWVKQRKDVVHLCCTKLSIFETRIQKIRTVLRMVDLDCIQKVKVNCSWKLSMLARFAPYLGEMSHLQKLFLLQIYVSNREKKDRFIAQFTTQFRKLDHLQRLHMNSVCFLDGHLDQVLRCLKTPLETLSITNCLLSESDLRNLSQCPSIGQLKNLVLSGITLTNFSPEPLQLLLQKVAATLQILNLNECGITDAQLAVILPALSRCAQLTTLSFCGNRISKASLENLLRHTLRLSGLSMELYDIPLESYNTHGAICWGKLARFRAELRQVLKDLQRPKRILFSTVFCRGCAAAFYDLDPGQCCCS</sequence>
<dbReference type="GO" id="GO:0045596">
    <property type="term" value="P:negative regulation of cell differentiation"/>
    <property type="evidence" value="ECO:0007669"/>
    <property type="project" value="InterPro"/>
</dbReference>
<dbReference type="Ensembl" id="ENSPCOT00000019734.1">
    <property type="protein sequence ID" value="ENSPCOP00000009171.1"/>
    <property type="gene ID" value="ENSPCOG00000015938.1"/>
</dbReference>
<keyword evidence="5" id="KW-1185">Reference proteome</keyword>
<evidence type="ECO:0000256" key="2">
    <source>
        <dbReference type="ARBA" id="ARBA00022614"/>
    </source>
</evidence>
<reference evidence="4" key="2">
    <citation type="submission" date="2025-09" db="UniProtKB">
        <authorList>
            <consortium name="Ensembl"/>
        </authorList>
    </citation>
    <scope>IDENTIFICATION</scope>
</reference>
<evidence type="ECO:0000256" key="3">
    <source>
        <dbReference type="ARBA" id="ARBA00022737"/>
    </source>
</evidence>
<reference evidence="4" key="1">
    <citation type="submission" date="2025-08" db="UniProtKB">
        <authorList>
            <consortium name="Ensembl"/>
        </authorList>
    </citation>
    <scope>IDENTIFICATION</scope>
</reference>
<evidence type="ECO:0000256" key="1">
    <source>
        <dbReference type="ARBA" id="ARBA00009608"/>
    </source>
</evidence>
<protein>
    <submittedName>
        <fullName evidence="4">Uncharacterized protein</fullName>
    </submittedName>
</protein>
<dbReference type="InterPro" id="IPR026271">
    <property type="entry name" value="PRAME"/>
</dbReference>
<dbReference type="InterPro" id="IPR050694">
    <property type="entry name" value="LRRC14/PRAME"/>
</dbReference>
<evidence type="ECO:0000313" key="5">
    <source>
        <dbReference type="Proteomes" id="UP000233160"/>
    </source>
</evidence>
<dbReference type="PANTHER" id="PTHR14224:SF19">
    <property type="entry name" value="PRAME FAMILY MEMBER 11-RELATED"/>
    <property type="match status" value="1"/>
</dbReference>
<dbReference type="GO" id="GO:0008284">
    <property type="term" value="P:positive regulation of cell population proliferation"/>
    <property type="evidence" value="ECO:0007669"/>
    <property type="project" value="InterPro"/>
</dbReference>
<dbReference type="GO" id="GO:0045892">
    <property type="term" value="P:negative regulation of DNA-templated transcription"/>
    <property type="evidence" value="ECO:0007669"/>
    <property type="project" value="InterPro"/>
</dbReference>
<dbReference type="Proteomes" id="UP000233160">
    <property type="component" value="Unassembled WGS sequence"/>
</dbReference>